<evidence type="ECO:0000256" key="3">
    <source>
        <dbReference type="ARBA" id="ARBA00004496"/>
    </source>
</evidence>
<dbReference type="InterPro" id="IPR032675">
    <property type="entry name" value="LRR_dom_sf"/>
</dbReference>
<evidence type="ECO:0000259" key="15">
    <source>
        <dbReference type="Pfam" id="PF00931"/>
    </source>
</evidence>
<keyword evidence="10" id="KW-0611">Plant defense</keyword>
<dbReference type="Gene3D" id="3.80.10.10">
    <property type="entry name" value="Ribonuclease Inhibitor"/>
    <property type="match status" value="1"/>
</dbReference>
<comment type="caution">
    <text evidence="18">The sequence shown here is derived from an EMBL/GenBank/DDBJ whole genome shotgun (WGS) entry which is preliminary data.</text>
</comment>
<protein>
    <recommendedName>
        <fullName evidence="20">NB-ARC domain-containing protein</fullName>
    </recommendedName>
</protein>
<dbReference type="EMBL" id="JACEIK010001978">
    <property type="protein sequence ID" value="MCD7473467.1"/>
    <property type="molecule type" value="Genomic_DNA"/>
</dbReference>
<dbReference type="InterPro" id="IPR027417">
    <property type="entry name" value="P-loop_NTPase"/>
</dbReference>
<evidence type="ECO:0000256" key="6">
    <source>
        <dbReference type="ARBA" id="ARBA00022614"/>
    </source>
</evidence>
<evidence type="ECO:0000256" key="1">
    <source>
        <dbReference type="ARBA" id="ARBA00002074"/>
    </source>
</evidence>
<evidence type="ECO:0000256" key="5">
    <source>
        <dbReference type="ARBA" id="ARBA00022490"/>
    </source>
</evidence>
<dbReference type="Gene3D" id="1.10.8.430">
    <property type="entry name" value="Helical domain of apoptotic protease-activating factors"/>
    <property type="match status" value="1"/>
</dbReference>
<evidence type="ECO:0000313" key="19">
    <source>
        <dbReference type="Proteomes" id="UP000823775"/>
    </source>
</evidence>
<evidence type="ECO:0000256" key="11">
    <source>
        <dbReference type="ARBA" id="ARBA00022840"/>
    </source>
</evidence>
<feature type="domain" description="NB-ARC" evidence="15">
    <location>
        <begin position="12"/>
        <end position="211"/>
    </location>
</feature>
<keyword evidence="13" id="KW-0472">Membrane</keyword>
<name>A0ABS8TPN9_DATST</name>
<feature type="domain" description="Disease resistance protein winged helix" evidence="16">
    <location>
        <begin position="299"/>
        <end position="368"/>
    </location>
</feature>
<evidence type="ECO:0000256" key="9">
    <source>
        <dbReference type="ARBA" id="ARBA00022741"/>
    </source>
</evidence>
<dbReference type="InterPro" id="IPR002182">
    <property type="entry name" value="NB-ARC"/>
</dbReference>
<sequence>MPNLEDDILILDDDLTKIKQKLTGQEKALEVVSITGMGGIGKTTLARQAYEHPEIKGHFDIHAWVITSQEFQRRDVLLTALRCISEKKKIIFRKSDDKKGNDKQDESFDLSKENEQGDHQLIDSISEESDLADLLQKTLKCGRYLVVVDDIWSEDDWDNLKGIFPDSNNGSRVLLTTRNKEVAMFANPTSPHEMNPLNEENSWSLLRDKVFGPEHYPDPELEKVGLQIAKKTQGLPLTISLIAGHLSNIPRTLKSWKDVARSMSKIVSTGQDNCLGVLGLSYHYLPKCLKHCFLSMGAFPEDFEVEAWRLIQLWMAEDFIEPEELKSLEEVAKGHLEGLISRNLIMVRKRKLTGSIKACGVHDLLHEFCIREAKKTKFMHPVRSLSDASIETSTPGVHRFSFRFKTYLHECLKLSPSRAKSFYFFGEVIISPSPSPKSDIFSCLKLLRVLAIFRHELSSFPIEITNLVHLRYLAVSSKENLPAAISKLQHLQTLIYKQKNYFEKTIYLPRDLWKMTNLKHIRLNERSNLSSLVSTIRFERRNDDLMLGMPNLEEFSTLCFSSCTNEVFSGIPNLKRLSIGQTSHEAFLDSLIDLSCLCKLEALKCAFYKIPYSRGSISIRRLVFPACLNRLTLSGPYLPWDDLSSLVKLPNLEVLKLKKCERDNQVWSLNDDEKFDELKFLVIGNTKLKRWEASCDSFPKLQSLVLKNCTELENVPEDFVDCSSLELIELHNCNTSVDESAKKIAQEREEIQGNDSLKVHIN</sequence>
<evidence type="ECO:0000256" key="7">
    <source>
        <dbReference type="ARBA" id="ARBA00022667"/>
    </source>
</evidence>
<reference evidence="18 19" key="1">
    <citation type="journal article" date="2021" name="BMC Genomics">
        <title>Datura genome reveals duplications of psychoactive alkaloid biosynthetic genes and high mutation rate following tissue culture.</title>
        <authorList>
            <person name="Rajewski A."/>
            <person name="Carter-House D."/>
            <person name="Stajich J."/>
            <person name="Litt A."/>
        </authorList>
    </citation>
    <scope>NUCLEOTIDE SEQUENCE [LARGE SCALE GENOMIC DNA]</scope>
    <source>
        <strain evidence="18">AR-01</strain>
    </source>
</reference>
<keyword evidence="8" id="KW-0677">Repeat</keyword>
<dbReference type="Pfam" id="PF23559">
    <property type="entry name" value="WHD_DRP"/>
    <property type="match status" value="1"/>
</dbReference>
<dbReference type="SUPFAM" id="SSF52540">
    <property type="entry name" value="P-loop containing nucleoside triphosphate hydrolases"/>
    <property type="match status" value="1"/>
</dbReference>
<dbReference type="InterPro" id="IPR055414">
    <property type="entry name" value="LRR_R13L4/SHOC2-like"/>
</dbReference>
<evidence type="ECO:0008006" key="20">
    <source>
        <dbReference type="Google" id="ProtNLM"/>
    </source>
</evidence>
<evidence type="ECO:0000256" key="14">
    <source>
        <dbReference type="SAM" id="MobiDB-lite"/>
    </source>
</evidence>
<evidence type="ECO:0000256" key="10">
    <source>
        <dbReference type="ARBA" id="ARBA00022821"/>
    </source>
</evidence>
<evidence type="ECO:0000256" key="13">
    <source>
        <dbReference type="ARBA" id="ARBA00023136"/>
    </source>
</evidence>
<organism evidence="18 19">
    <name type="scientific">Datura stramonium</name>
    <name type="common">Jimsonweed</name>
    <name type="synonym">Common thornapple</name>
    <dbReference type="NCBI Taxonomy" id="4076"/>
    <lineage>
        <taxon>Eukaryota</taxon>
        <taxon>Viridiplantae</taxon>
        <taxon>Streptophyta</taxon>
        <taxon>Embryophyta</taxon>
        <taxon>Tracheophyta</taxon>
        <taxon>Spermatophyta</taxon>
        <taxon>Magnoliopsida</taxon>
        <taxon>eudicotyledons</taxon>
        <taxon>Gunneridae</taxon>
        <taxon>Pentapetalae</taxon>
        <taxon>asterids</taxon>
        <taxon>lamiids</taxon>
        <taxon>Solanales</taxon>
        <taxon>Solanaceae</taxon>
        <taxon>Solanoideae</taxon>
        <taxon>Datureae</taxon>
        <taxon>Datura</taxon>
    </lineage>
</organism>
<dbReference type="InterPro" id="IPR036388">
    <property type="entry name" value="WH-like_DNA-bd_sf"/>
</dbReference>
<dbReference type="PANTHER" id="PTHR23155:SF1152">
    <property type="entry name" value="AAA+ ATPASE DOMAIN-CONTAINING PROTEIN"/>
    <property type="match status" value="1"/>
</dbReference>
<comment type="subcellular location">
    <subcellularLocation>
        <location evidence="3">Cytoplasm</location>
    </subcellularLocation>
    <subcellularLocation>
        <location evidence="2">Membrane</location>
        <topology evidence="2">Peripheral membrane protein</topology>
    </subcellularLocation>
</comment>
<keyword evidence="19" id="KW-1185">Reference proteome</keyword>
<evidence type="ECO:0000256" key="2">
    <source>
        <dbReference type="ARBA" id="ARBA00004170"/>
    </source>
</evidence>
<gene>
    <name evidence="18" type="ORF">HAX54_015343</name>
</gene>
<dbReference type="Pfam" id="PF23598">
    <property type="entry name" value="LRR_14"/>
    <property type="match status" value="1"/>
</dbReference>
<evidence type="ECO:0000256" key="8">
    <source>
        <dbReference type="ARBA" id="ARBA00022737"/>
    </source>
</evidence>
<dbReference type="PANTHER" id="PTHR23155">
    <property type="entry name" value="DISEASE RESISTANCE PROTEIN RP"/>
    <property type="match status" value="1"/>
</dbReference>
<dbReference type="Proteomes" id="UP000823775">
    <property type="component" value="Unassembled WGS sequence"/>
</dbReference>
<dbReference type="InterPro" id="IPR042197">
    <property type="entry name" value="Apaf_helical"/>
</dbReference>
<dbReference type="PRINTS" id="PR00364">
    <property type="entry name" value="DISEASERSIST"/>
</dbReference>
<evidence type="ECO:0000259" key="16">
    <source>
        <dbReference type="Pfam" id="PF23559"/>
    </source>
</evidence>
<keyword evidence="5" id="KW-0963">Cytoplasm</keyword>
<keyword evidence="6" id="KW-0433">Leucine-rich repeat</keyword>
<feature type="domain" description="Disease resistance R13L4/SHOC-2-like LRR" evidence="17">
    <location>
        <begin position="440"/>
        <end position="634"/>
    </location>
</feature>
<evidence type="ECO:0000259" key="17">
    <source>
        <dbReference type="Pfam" id="PF23598"/>
    </source>
</evidence>
<feature type="region of interest" description="Disordered" evidence="14">
    <location>
        <begin position="96"/>
        <end position="116"/>
    </location>
</feature>
<dbReference type="Pfam" id="PF00931">
    <property type="entry name" value="NB-ARC"/>
    <property type="match status" value="1"/>
</dbReference>
<evidence type="ECO:0000256" key="4">
    <source>
        <dbReference type="ARBA" id="ARBA00008894"/>
    </source>
</evidence>
<evidence type="ECO:0000313" key="18">
    <source>
        <dbReference type="EMBL" id="MCD7473467.1"/>
    </source>
</evidence>
<keyword evidence="9" id="KW-0547">Nucleotide-binding</keyword>
<comment type="function">
    <text evidence="1">Confers resistance to late blight (Phytophthora infestans) races carrying the avirulence gene Avr1. Resistance proteins guard the plant against pathogens that contain an appropriate avirulence protein via an indirect interaction with this avirulence protein. That triggers a defense system including the hypersensitive response, which restricts the pathogen growth.</text>
</comment>
<proteinExistence type="inferred from homology"/>
<dbReference type="Gene3D" id="1.10.10.10">
    <property type="entry name" value="Winged helix-like DNA-binding domain superfamily/Winged helix DNA-binding domain"/>
    <property type="match status" value="1"/>
</dbReference>
<dbReference type="SUPFAM" id="SSF52058">
    <property type="entry name" value="L domain-like"/>
    <property type="match status" value="1"/>
</dbReference>
<keyword evidence="7" id="KW-0381">Hypersensitive response</keyword>
<evidence type="ECO:0000256" key="12">
    <source>
        <dbReference type="ARBA" id="ARBA00023054"/>
    </source>
</evidence>
<comment type="similarity">
    <text evidence="4">Belongs to the disease resistance NB-LRR family.</text>
</comment>
<keyword evidence="12" id="KW-0175">Coiled coil</keyword>
<dbReference type="InterPro" id="IPR058922">
    <property type="entry name" value="WHD_DRP"/>
</dbReference>
<keyword evidence="11" id="KW-0067">ATP-binding</keyword>
<dbReference type="InterPro" id="IPR044974">
    <property type="entry name" value="Disease_R_plants"/>
</dbReference>
<accession>A0ABS8TPN9</accession>
<dbReference type="Gene3D" id="3.40.50.300">
    <property type="entry name" value="P-loop containing nucleotide triphosphate hydrolases"/>
    <property type="match status" value="1"/>
</dbReference>